<name>A0A5C5ZG16_9BACT</name>
<dbReference type="AlphaFoldDB" id="A0A5C5ZG16"/>
<accession>A0A5C5ZG16</accession>
<dbReference type="Proteomes" id="UP000318478">
    <property type="component" value="Unassembled WGS sequence"/>
</dbReference>
<dbReference type="EMBL" id="SJPO01000001">
    <property type="protein sequence ID" value="TWT85513.1"/>
    <property type="molecule type" value="Genomic_DNA"/>
</dbReference>
<protein>
    <submittedName>
        <fullName evidence="1">Uncharacterized protein</fullName>
    </submittedName>
</protein>
<evidence type="ECO:0000313" key="1">
    <source>
        <dbReference type="EMBL" id="TWT85513.1"/>
    </source>
</evidence>
<comment type="caution">
    <text evidence="1">The sequence shown here is derived from an EMBL/GenBank/DDBJ whole genome shotgun (WGS) entry which is preliminary data.</text>
</comment>
<reference evidence="1 2" key="1">
    <citation type="submission" date="2019-02" db="EMBL/GenBank/DDBJ databases">
        <title>Deep-cultivation of Planctomycetes and their phenomic and genomic characterization uncovers novel biology.</title>
        <authorList>
            <person name="Wiegand S."/>
            <person name="Jogler M."/>
            <person name="Boedeker C."/>
            <person name="Pinto D."/>
            <person name="Vollmers J."/>
            <person name="Rivas-Marin E."/>
            <person name="Kohn T."/>
            <person name="Peeters S.H."/>
            <person name="Heuer A."/>
            <person name="Rast P."/>
            <person name="Oberbeckmann S."/>
            <person name="Bunk B."/>
            <person name="Jeske O."/>
            <person name="Meyerdierks A."/>
            <person name="Storesund J.E."/>
            <person name="Kallscheuer N."/>
            <person name="Luecker S."/>
            <person name="Lage O.M."/>
            <person name="Pohl T."/>
            <person name="Merkel B.J."/>
            <person name="Hornburger P."/>
            <person name="Mueller R.-W."/>
            <person name="Bruemmer F."/>
            <person name="Labrenz M."/>
            <person name="Spormann A.M."/>
            <person name="Op Den Camp H."/>
            <person name="Overmann J."/>
            <person name="Amann R."/>
            <person name="Jetten M.S.M."/>
            <person name="Mascher T."/>
            <person name="Medema M.H."/>
            <person name="Devos D.P."/>
            <person name="Kaster A.-K."/>
            <person name="Ovreas L."/>
            <person name="Rohde M."/>
            <person name="Galperin M.Y."/>
            <person name="Jogler C."/>
        </authorList>
    </citation>
    <scope>NUCLEOTIDE SEQUENCE [LARGE SCALE GENOMIC DNA]</scope>
    <source>
        <strain evidence="1 2">Pla123a</strain>
    </source>
</reference>
<evidence type="ECO:0000313" key="2">
    <source>
        <dbReference type="Proteomes" id="UP000318478"/>
    </source>
</evidence>
<dbReference type="RefSeq" id="WP_197527588.1">
    <property type="nucleotide sequence ID" value="NZ_SJPO01000001.1"/>
</dbReference>
<organism evidence="1 2">
    <name type="scientific">Posidoniimonas polymericola</name>
    <dbReference type="NCBI Taxonomy" id="2528002"/>
    <lineage>
        <taxon>Bacteria</taxon>
        <taxon>Pseudomonadati</taxon>
        <taxon>Planctomycetota</taxon>
        <taxon>Planctomycetia</taxon>
        <taxon>Pirellulales</taxon>
        <taxon>Lacipirellulaceae</taxon>
        <taxon>Posidoniimonas</taxon>
    </lineage>
</organism>
<proteinExistence type="predicted"/>
<keyword evidence="2" id="KW-1185">Reference proteome</keyword>
<sequence length="57" mass="6450">MTEHGAVDEVDYKINLGHVMAHISYAWNTRDDPDELEGGGERWAELSRLPNDIQSLP</sequence>
<gene>
    <name evidence="1" type="ORF">Pla123a_03200</name>
</gene>